<dbReference type="KEGG" id="sls:SLINC_8531"/>
<organism evidence="2 3">
    <name type="scientific">Streptomyces lincolnensis</name>
    <dbReference type="NCBI Taxonomy" id="1915"/>
    <lineage>
        <taxon>Bacteria</taxon>
        <taxon>Bacillati</taxon>
        <taxon>Actinomycetota</taxon>
        <taxon>Actinomycetes</taxon>
        <taxon>Kitasatosporales</taxon>
        <taxon>Streptomycetaceae</taxon>
        <taxon>Streptomyces</taxon>
    </lineage>
</organism>
<reference evidence="2 3" key="1">
    <citation type="submission" date="2016-07" db="EMBL/GenBank/DDBJ databases">
        <title>Enhancement of antibiotic productionsby engineered nitrateutilization in actinobacteria.</title>
        <authorList>
            <person name="Meng S.C."/>
        </authorList>
    </citation>
    <scope>NUCLEOTIDE SEQUENCE [LARGE SCALE GENOMIC DNA]</scope>
    <source>
        <strain evidence="2 3">NRRL 2936</strain>
    </source>
</reference>
<gene>
    <name evidence="2" type="ORF">SLINC_8531</name>
</gene>
<name>A0A1B1MQ79_STRLN</name>
<evidence type="ECO:0000313" key="2">
    <source>
        <dbReference type="EMBL" id="ANS70755.1"/>
    </source>
</evidence>
<dbReference type="AlphaFoldDB" id="A0A1B1MQ79"/>
<sequence length="67" mass="7152">MHWALGDAGATLEAGKNLRPDQTARALLDACRTSPGEVRDRPAIRSSVSELTERHPHAIASNKSFGG</sequence>
<dbReference type="PATRIC" id="fig|1915.4.peg.9428"/>
<feature type="region of interest" description="Disordered" evidence="1">
    <location>
        <begin position="47"/>
        <end position="67"/>
    </location>
</feature>
<evidence type="ECO:0000313" key="3">
    <source>
        <dbReference type="Proteomes" id="UP000092598"/>
    </source>
</evidence>
<protein>
    <submittedName>
        <fullName evidence="2">Transcriptional regulator, XRE family protein</fullName>
    </submittedName>
</protein>
<dbReference type="EMBL" id="CP016438">
    <property type="protein sequence ID" value="ANS70755.1"/>
    <property type="molecule type" value="Genomic_DNA"/>
</dbReference>
<accession>A0A1B1MQ79</accession>
<evidence type="ECO:0000256" key="1">
    <source>
        <dbReference type="SAM" id="MobiDB-lite"/>
    </source>
</evidence>
<proteinExistence type="predicted"/>
<dbReference type="Proteomes" id="UP000092598">
    <property type="component" value="Chromosome"/>
</dbReference>
<keyword evidence="3" id="KW-1185">Reference proteome</keyword>